<gene>
    <name evidence="2" type="ORF">MA16_Dca022058</name>
</gene>
<protein>
    <submittedName>
        <fullName evidence="2">Uncharacterized protein</fullName>
    </submittedName>
</protein>
<organism evidence="2 3">
    <name type="scientific">Dendrobium catenatum</name>
    <dbReference type="NCBI Taxonomy" id="906689"/>
    <lineage>
        <taxon>Eukaryota</taxon>
        <taxon>Viridiplantae</taxon>
        <taxon>Streptophyta</taxon>
        <taxon>Embryophyta</taxon>
        <taxon>Tracheophyta</taxon>
        <taxon>Spermatophyta</taxon>
        <taxon>Magnoliopsida</taxon>
        <taxon>Liliopsida</taxon>
        <taxon>Asparagales</taxon>
        <taxon>Orchidaceae</taxon>
        <taxon>Epidendroideae</taxon>
        <taxon>Malaxideae</taxon>
        <taxon>Dendrobiinae</taxon>
        <taxon>Dendrobium</taxon>
    </lineage>
</organism>
<reference evidence="2 3" key="2">
    <citation type="journal article" date="2017" name="Nature">
        <title>The Apostasia genome and the evolution of orchids.</title>
        <authorList>
            <person name="Zhang G.Q."/>
            <person name="Liu K.W."/>
            <person name="Li Z."/>
            <person name="Lohaus R."/>
            <person name="Hsiao Y.Y."/>
            <person name="Niu S.C."/>
            <person name="Wang J.Y."/>
            <person name="Lin Y.C."/>
            <person name="Xu Q."/>
            <person name="Chen L.J."/>
            <person name="Yoshida K."/>
            <person name="Fujiwara S."/>
            <person name="Wang Z.W."/>
            <person name="Zhang Y.Q."/>
            <person name="Mitsuda N."/>
            <person name="Wang M."/>
            <person name="Liu G.H."/>
            <person name="Pecoraro L."/>
            <person name="Huang H.X."/>
            <person name="Xiao X.J."/>
            <person name="Lin M."/>
            <person name="Wu X.Y."/>
            <person name="Wu W.L."/>
            <person name="Chen Y.Y."/>
            <person name="Chang S.B."/>
            <person name="Sakamoto S."/>
            <person name="Ohme-Takagi M."/>
            <person name="Yagi M."/>
            <person name="Zeng S.J."/>
            <person name="Shen C.Y."/>
            <person name="Yeh C.M."/>
            <person name="Luo Y.B."/>
            <person name="Tsai W.C."/>
            <person name="Van de Peer Y."/>
            <person name="Liu Z.J."/>
        </authorList>
    </citation>
    <scope>NUCLEOTIDE SEQUENCE [LARGE SCALE GENOMIC DNA]</scope>
    <source>
        <tissue evidence="2">The whole plant</tissue>
    </source>
</reference>
<keyword evidence="1" id="KW-1133">Transmembrane helix</keyword>
<evidence type="ECO:0000313" key="3">
    <source>
        <dbReference type="Proteomes" id="UP000233837"/>
    </source>
</evidence>
<accession>A0A2I0X073</accession>
<reference evidence="2 3" key="1">
    <citation type="journal article" date="2016" name="Sci. Rep.">
        <title>The Dendrobium catenatum Lindl. genome sequence provides insights into polysaccharide synthase, floral development and adaptive evolution.</title>
        <authorList>
            <person name="Zhang G.Q."/>
            <person name="Xu Q."/>
            <person name="Bian C."/>
            <person name="Tsai W.C."/>
            <person name="Yeh C.M."/>
            <person name="Liu K.W."/>
            <person name="Yoshida K."/>
            <person name="Zhang L.S."/>
            <person name="Chang S.B."/>
            <person name="Chen F."/>
            <person name="Shi Y."/>
            <person name="Su Y.Y."/>
            <person name="Zhang Y.Q."/>
            <person name="Chen L.J."/>
            <person name="Yin Y."/>
            <person name="Lin M."/>
            <person name="Huang H."/>
            <person name="Deng H."/>
            <person name="Wang Z.W."/>
            <person name="Zhu S.L."/>
            <person name="Zhao X."/>
            <person name="Deng C."/>
            <person name="Niu S.C."/>
            <person name="Huang J."/>
            <person name="Wang M."/>
            <person name="Liu G.H."/>
            <person name="Yang H.J."/>
            <person name="Xiao X.J."/>
            <person name="Hsiao Y.Y."/>
            <person name="Wu W.L."/>
            <person name="Chen Y.Y."/>
            <person name="Mitsuda N."/>
            <person name="Ohme-Takagi M."/>
            <person name="Luo Y.B."/>
            <person name="Van de Peer Y."/>
            <person name="Liu Z.J."/>
        </authorList>
    </citation>
    <scope>NUCLEOTIDE SEQUENCE [LARGE SCALE GENOMIC DNA]</scope>
    <source>
        <tissue evidence="2">The whole plant</tissue>
    </source>
</reference>
<keyword evidence="1" id="KW-0812">Transmembrane</keyword>
<keyword evidence="3" id="KW-1185">Reference proteome</keyword>
<evidence type="ECO:0000256" key="1">
    <source>
        <dbReference type="SAM" id="Phobius"/>
    </source>
</evidence>
<evidence type="ECO:0000313" key="2">
    <source>
        <dbReference type="EMBL" id="PKU81299.1"/>
    </source>
</evidence>
<proteinExistence type="predicted"/>
<keyword evidence="1" id="KW-0472">Membrane</keyword>
<dbReference type="Proteomes" id="UP000233837">
    <property type="component" value="Unassembled WGS sequence"/>
</dbReference>
<dbReference type="EMBL" id="KZ502268">
    <property type="protein sequence ID" value="PKU81299.1"/>
    <property type="molecule type" value="Genomic_DNA"/>
</dbReference>
<sequence length="257" mass="29364">MILLMDEEVVPPQGNLPLALPEKGNCSFEGNERFTIIFLVICLCWAMLYAEFFGWCCYWSLVVPILCWLGVEDLLGEYGGVEELAFSGVLYGGVELAGCGRMELHCSPLGWEVFCAGRRDFRIFIGKQFVIDSFSFLPSFWVLILKHRRMYLATRYRSILELSTARYWNSVPLGTGTQYRSVTLRNALYHAQYQCSIPLDTEGYRIILSGIEKIFPTFVAVGALPHLQLRYFGLSLEQFLHHLLQDGKFLIELIMDG</sequence>
<name>A0A2I0X073_9ASPA</name>
<dbReference type="AlphaFoldDB" id="A0A2I0X073"/>
<feature type="transmembrane region" description="Helical" evidence="1">
    <location>
        <begin position="128"/>
        <end position="145"/>
    </location>
</feature>
<feature type="transmembrane region" description="Helical" evidence="1">
    <location>
        <begin position="36"/>
        <end position="61"/>
    </location>
</feature>